<dbReference type="STRING" id="487316.BEN76_05150"/>
<dbReference type="Proteomes" id="UP001256400">
    <property type="component" value="Chromosome"/>
</dbReference>
<evidence type="ECO:0000313" key="3">
    <source>
        <dbReference type="Proteomes" id="UP000185674"/>
    </source>
</evidence>
<protein>
    <submittedName>
        <fullName evidence="1">Uncharacterized protein</fullName>
    </submittedName>
</protein>
<evidence type="ECO:0000313" key="2">
    <source>
        <dbReference type="EMBL" id="WND04923.1"/>
    </source>
</evidence>
<accession>A0A1P8EGV0</accession>
<gene>
    <name evidence="1" type="ORF">BEN76_05150</name>
    <name evidence="2" type="ORF">RHP80_12030</name>
</gene>
<dbReference type="EMBL" id="CP016896">
    <property type="protein sequence ID" value="APV35433.1"/>
    <property type="molecule type" value="Genomic_DNA"/>
</dbReference>
<dbReference type="KEGG" id="asol:BEN76_05150"/>
<dbReference type="RefSeq" id="WP_004937601.1">
    <property type="nucleotide sequence ID" value="NZ_BBNM01000012.1"/>
</dbReference>
<reference evidence="2" key="2">
    <citation type="submission" date="2023-09" db="EMBL/GenBank/DDBJ databases">
        <title>Acinetobacter soli.</title>
        <authorList>
            <person name="Kim B."/>
            <person name="Kim D."/>
            <person name="Park D."/>
        </authorList>
    </citation>
    <scope>NUCLEOTIDE SEQUENCE</scope>
    <source>
        <strain evidence="2">2023.05</strain>
    </source>
</reference>
<dbReference type="AlphaFoldDB" id="A0A1P8EGV0"/>
<reference evidence="1 3" key="1">
    <citation type="submission" date="2016-08" db="EMBL/GenBank/DDBJ databases">
        <title>Complete genome sequence of Acinetobacter baylyi strain GFJ2.</title>
        <authorList>
            <person name="Tabata M."/>
            <person name="Kuboki S."/>
            <person name="Gibu N."/>
            <person name="Kinouchi Y."/>
            <person name="Vangnai A."/>
            <person name="Kasai D."/>
            <person name="Fukuda M."/>
        </authorList>
    </citation>
    <scope>NUCLEOTIDE SEQUENCE [LARGE SCALE GENOMIC DNA]</scope>
    <source>
        <strain evidence="1 3">GFJ2</strain>
    </source>
</reference>
<evidence type="ECO:0000313" key="1">
    <source>
        <dbReference type="EMBL" id="APV35433.1"/>
    </source>
</evidence>
<dbReference type="Proteomes" id="UP000185674">
    <property type="component" value="Chromosome"/>
</dbReference>
<dbReference type="EMBL" id="CP134206">
    <property type="protein sequence ID" value="WND04923.1"/>
    <property type="molecule type" value="Genomic_DNA"/>
</dbReference>
<proteinExistence type="predicted"/>
<sequence>MSLSEKIITVKDQHGNEREVAALCASARSEPELDHGSSHMVHAVKLIFIDGHQVEVDAEGKFYHPDTRIEYSV</sequence>
<organism evidence="1 3">
    <name type="scientific">Acinetobacter soli</name>
    <dbReference type="NCBI Taxonomy" id="487316"/>
    <lineage>
        <taxon>Bacteria</taxon>
        <taxon>Pseudomonadati</taxon>
        <taxon>Pseudomonadota</taxon>
        <taxon>Gammaproteobacteria</taxon>
        <taxon>Moraxellales</taxon>
        <taxon>Moraxellaceae</taxon>
        <taxon>Acinetobacter</taxon>
    </lineage>
</organism>
<name>A0A1P8EGV0_9GAMM</name>